<dbReference type="InterPro" id="IPR006175">
    <property type="entry name" value="YjgF/YER057c/UK114"/>
</dbReference>
<dbReference type="RefSeq" id="WP_209351461.1">
    <property type="nucleotide sequence ID" value="NZ_JAGIYZ010000007.1"/>
</dbReference>
<evidence type="ECO:0000313" key="2">
    <source>
        <dbReference type="Proteomes" id="UP000680815"/>
    </source>
</evidence>
<dbReference type="PANTHER" id="PTHR11803">
    <property type="entry name" value="2-IMINOBUTANOATE/2-IMINOPROPANOATE DEAMINASE RIDA"/>
    <property type="match status" value="1"/>
</dbReference>
<organism evidence="1 2">
    <name type="scientific">Roseomonas nitratireducens</name>
    <dbReference type="NCBI Taxonomy" id="2820810"/>
    <lineage>
        <taxon>Bacteria</taxon>
        <taxon>Pseudomonadati</taxon>
        <taxon>Pseudomonadota</taxon>
        <taxon>Alphaproteobacteria</taxon>
        <taxon>Acetobacterales</taxon>
        <taxon>Roseomonadaceae</taxon>
        <taxon>Roseomonas</taxon>
    </lineage>
</organism>
<gene>
    <name evidence="1" type="ORF">J5Y09_09210</name>
</gene>
<comment type="caution">
    <text evidence="1">The sequence shown here is derived from an EMBL/GenBank/DDBJ whole genome shotgun (WGS) entry which is preliminary data.</text>
</comment>
<sequence length="135" mass="14037">MTGTVHHILAGFPPSVSPSSHAVEADGFVFLTGQFPRDLDDPEAPLPDGIAAQTTRTMGNLARALGALGLGLGDLISVRVYLSAFARDYAAMNEAYAEALPPGGRPVRTCIGVTGLVRGALIEVEAVARRPARGQ</sequence>
<reference evidence="1 2" key="1">
    <citation type="submission" date="2021-03" db="EMBL/GenBank/DDBJ databases">
        <authorList>
            <person name="So Y."/>
        </authorList>
    </citation>
    <scope>NUCLEOTIDE SEQUENCE [LARGE SCALE GENOMIC DNA]</scope>
    <source>
        <strain evidence="1 2">PWR1</strain>
    </source>
</reference>
<name>A0ABS4ARV8_9PROT</name>
<keyword evidence="2" id="KW-1185">Reference proteome</keyword>
<dbReference type="Proteomes" id="UP000680815">
    <property type="component" value="Unassembled WGS sequence"/>
</dbReference>
<proteinExistence type="predicted"/>
<dbReference type="PANTHER" id="PTHR11803:SF39">
    <property type="entry name" value="2-IMINOBUTANOATE_2-IMINOPROPANOATE DEAMINASE"/>
    <property type="match status" value="1"/>
</dbReference>
<dbReference type="InterPro" id="IPR035959">
    <property type="entry name" value="RutC-like_sf"/>
</dbReference>
<dbReference type="Pfam" id="PF01042">
    <property type="entry name" value="Ribonuc_L-PSP"/>
    <property type="match status" value="1"/>
</dbReference>
<accession>A0ABS4ARV8</accession>
<dbReference type="EMBL" id="JAGIYZ010000007">
    <property type="protein sequence ID" value="MBP0464087.1"/>
    <property type="molecule type" value="Genomic_DNA"/>
</dbReference>
<evidence type="ECO:0000313" key="1">
    <source>
        <dbReference type="EMBL" id="MBP0464087.1"/>
    </source>
</evidence>
<protein>
    <submittedName>
        <fullName evidence="1">RidA family protein</fullName>
    </submittedName>
</protein>
<dbReference type="Gene3D" id="3.30.1330.40">
    <property type="entry name" value="RutC-like"/>
    <property type="match status" value="1"/>
</dbReference>
<dbReference type="SUPFAM" id="SSF55298">
    <property type="entry name" value="YjgF-like"/>
    <property type="match status" value="1"/>
</dbReference>
<dbReference type="CDD" id="cd00448">
    <property type="entry name" value="YjgF_YER057c_UK114_family"/>
    <property type="match status" value="1"/>
</dbReference>